<dbReference type="GO" id="GO:0003677">
    <property type="term" value="F:DNA binding"/>
    <property type="evidence" value="ECO:0007669"/>
    <property type="project" value="UniProtKB-UniRule"/>
</dbReference>
<evidence type="ECO:0000259" key="4">
    <source>
        <dbReference type="PROSITE" id="PS51898"/>
    </source>
</evidence>
<reference evidence="6 7" key="2">
    <citation type="submission" date="2020-06" db="EMBL/GenBank/DDBJ databases">
        <title>Antribacter stalactiti gen. nov., sp. nov., a new member of the family Nacardiaceae isolated from a cave.</title>
        <authorList>
            <person name="Kim I.S."/>
        </authorList>
    </citation>
    <scope>NUCLEOTIDE SEQUENCE [LARGE SCALE GENOMIC DNA]</scope>
    <source>
        <strain evidence="6 7">YC2-7</strain>
    </source>
</reference>
<dbReference type="InterPro" id="IPR050090">
    <property type="entry name" value="Tyrosine_recombinase_XerCD"/>
</dbReference>
<dbReference type="Proteomes" id="UP000535543">
    <property type="component" value="Unassembled WGS sequence"/>
</dbReference>
<evidence type="ECO:0000313" key="6">
    <source>
        <dbReference type="EMBL" id="NMN98908.1"/>
    </source>
</evidence>
<sequence length="551" mass="61865">MWALGRLCLHRGDADLTAITDDDLFELGAAVRDFAARDDFTVLRRDLFAHQSGWNVDGAAAARFQAQHLAKVHAAHTLLFNVGQVETPPRKGTRAPRASTLHLLQVRCPSPIANVVERYLALRLDAGLDRKQTVRLTRNALRRLVVWLADEHPEVTNLAQLDRKLIEGYMQWLPTCLSTRTRQPLSSSQVKYELNIINAFCRETAVWGWNDVPGRPLLTGRDTPRRPESVPRYLPDHELDVLMNAVGQLTDPLQRAAMLVLRWSGARRDEVRRLTCDCLDSYPDGHPRLRIPVGKGYTERVIPLHPDAAAALQHAIDLARAHRAAARYDDCADRVVDYVFVRRGKLLSPKTLFDEAFRTACTTAGLVDTDGNALVSAHRFRHTVGTQLAEGGARIQTIMAILGHRSAAMSLIYSRISDPAVRRQYEAALTAGNRIAGPAADALLHDKLDDKTVHWLQTNFLKTELELGHCLRLPAEGPCECDLVLTCPKFLTSSEYAPRIRSRLATETKLVEDARERGWDREIERHQATRRRLQHLLDELDEFAEPGSTPV</sequence>
<dbReference type="GO" id="GO:0006310">
    <property type="term" value="P:DNA recombination"/>
    <property type="evidence" value="ECO:0007669"/>
    <property type="project" value="UniProtKB-KW"/>
</dbReference>
<evidence type="ECO:0000256" key="1">
    <source>
        <dbReference type="ARBA" id="ARBA00023125"/>
    </source>
</evidence>
<dbReference type="Pfam" id="PF00589">
    <property type="entry name" value="Phage_integrase"/>
    <property type="match status" value="1"/>
</dbReference>
<organism evidence="6 7">
    <name type="scientific">Antrihabitans stalactiti</name>
    <dbReference type="NCBI Taxonomy" id="2584121"/>
    <lineage>
        <taxon>Bacteria</taxon>
        <taxon>Bacillati</taxon>
        <taxon>Actinomycetota</taxon>
        <taxon>Actinomycetes</taxon>
        <taxon>Mycobacteriales</taxon>
        <taxon>Nocardiaceae</taxon>
        <taxon>Antrihabitans</taxon>
    </lineage>
</organism>
<evidence type="ECO:0000256" key="3">
    <source>
        <dbReference type="PROSITE-ProRule" id="PRU01248"/>
    </source>
</evidence>
<dbReference type="PROSITE" id="PS51900">
    <property type="entry name" value="CB"/>
    <property type="match status" value="1"/>
</dbReference>
<dbReference type="InterPro" id="IPR011010">
    <property type="entry name" value="DNA_brk_join_enz"/>
</dbReference>
<dbReference type="EMBL" id="VCQU01000013">
    <property type="protein sequence ID" value="NMN98908.1"/>
    <property type="molecule type" value="Genomic_DNA"/>
</dbReference>
<name>A0A848KLW0_9NOCA</name>
<dbReference type="PANTHER" id="PTHR30349">
    <property type="entry name" value="PHAGE INTEGRASE-RELATED"/>
    <property type="match status" value="1"/>
</dbReference>
<dbReference type="InterPro" id="IPR002104">
    <property type="entry name" value="Integrase_catalytic"/>
</dbReference>
<dbReference type="InterPro" id="IPR013762">
    <property type="entry name" value="Integrase-like_cat_sf"/>
</dbReference>
<dbReference type="InterPro" id="IPR010998">
    <property type="entry name" value="Integrase_recombinase_N"/>
</dbReference>
<dbReference type="SUPFAM" id="SSF56349">
    <property type="entry name" value="DNA breaking-rejoining enzymes"/>
    <property type="match status" value="1"/>
</dbReference>
<dbReference type="PROSITE" id="PS51898">
    <property type="entry name" value="TYR_RECOMBINASE"/>
    <property type="match status" value="1"/>
</dbReference>
<dbReference type="InterPro" id="IPR044068">
    <property type="entry name" value="CB"/>
</dbReference>
<evidence type="ECO:0000313" key="7">
    <source>
        <dbReference type="Proteomes" id="UP000535543"/>
    </source>
</evidence>
<dbReference type="AlphaFoldDB" id="A0A848KLW0"/>
<feature type="domain" description="Tyr recombinase" evidence="4">
    <location>
        <begin position="229"/>
        <end position="426"/>
    </location>
</feature>
<proteinExistence type="predicted"/>
<dbReference type="PANTHER" id="PTHR30349:SF90">
    <property type="entry name" value="TYROSINE RECOMBINASE XERD"/>
    <property type="match status" value="1"/>
</dbReference>
<reference evidence="6 7" key="1">
    <citation type="submission" date="2019-05" db="EMBL/GenBank/DDBJ databases">
        <authorList>
            <person name="Lee S.D."/>
        </authorList>
    </citation>
    <scope>NUCLEOTIDE SEQUENCE [LARGE SCALE GENOMIC DNA]</scope>
    <source>
        <strain evidence="6 7">YC2-7</strain>
    </source>
</reference>
<feature type="domain" description="Core-binding (CB)" evidence="5">
    <location>
        <begin position="110"/>
        <end position="205"/>
    </location>
</feature>
<comment type="caution">
    <text evidence="6">The sequence shown here is derived from an EMBL/GenBank/DDBJ whole genome shotgun (WGS) entry which is preliminary data.</text>
</comment>
<accession>A0A848KLW0</accession>
<keyword evidence="1 3" id="KW-0238">DNA-binding</keyword>
<dbReference type="GO" id="GO:0015074">
    <property type="term" value="P:DNA integration"/>
    <property type="evidence" value="ECO:0007669"/>
    <property type="project" value="InterPro"/>
</dbReference>
<protein>
    <submittedName>
        <fullName evidence="6">Phage integrase family protein</fullName>
    </submittedName>
</protein>
<dbReference type="Gene3D" id="1.10.150.130">
    <property type="match status" value="1"/>
</dbReference>
<dbReference type="Gene3D" id="1.10.443.10">
    <property type="entry name" value="Intergrase catalytic core"/>
    <property type="match status" value="1"/>
</dbReference>
<evidence type="ECO:0000256" key="2">
    <source>
        <dbReference type="ARBA" id="ARBA00023172"/>
    </source>
</evidence>
<gene>
    <name evidence="6" type="ORF">FGL95_28125</name>
</gene>
<evidence type="ECO:0000259" key="5">
    <source>
        <dbReference type="PROSITE" id="PS51900"/>
    </source>
</evidence>
<keyword evidence="2" id="KW-0233">DNA recombination</keyword>
<keyword evidence="7" id="KW-1185">Reference proteome</keyword>